<evidence type="ECO:0000256" key="1">
    <source>
        <dbReference type="ARBA" id="ARBA00022801"/>
    </source>
</evidence>
<evidence type="ECO:0000313" key="4">
    <source>
        <dbReference type="EMBL" id="ORY22359.1"/>
    </source>
</evidence>
<dbReference type="OrthoDB" id="2148895at2759"/>
<dbReference type="Proteomes" id="UP000193920">
    <property type="component" value="Unassembled WGS sequence"/>
</dbReference>
<feature type="region of interest" description="Disordered" evidence="2">
    <location>
        <begin position="47"/>
        <end position="68"/>
    </location>
</feature>
<dbReference type="Gene3D" id="2.10.10.20">
    <property type="entry name" value="Carbohydrate-binding module superfamily 5/12"/>
    <property type="match status" value="1"/>
</dbReference>
<organism evidence="4 5">
    <name type="scientific">Neocallimastix californiae</name>
    <dbReference type="NCBI Taxonomy" id="1754190"/>
    <lineage>
        <taxon>Eukaryota</taxon>
        <taxon>Fungi</taxon>
        <taxon>Fungi incertae sedis</taxon>
        <taxon>Chytridiomycota</taxon>
        <taxon>Chytridiomycota incertae sedis</taxon>
        <taxon>Neocallimastigomycetes</taxon>
        <taxon>Neocallimastigales</taxon>
        <taxon>Neocallimastigaceae</taxon>
        <taxon>Neocallimastix</taxon>
    </lineage>
</organism>
<feature type="domain" description="Chitin-binding type-3" evidence="3">
    <location>
        <begin position="5"/>
        <end position="47"/>
    </location>
</feature>
<dbReference type="PANTHER" id="PTHR31649:SF1">
    <property type="entry name" value="FARNESOIC ACID O-METHYL TRANSFERASE DOMAIN-CONTAINING PROTEIN"/>
    <property type="match status" value="1"/>
</dbReference>
<keyword evidence="1" id="KW-0378">Hydrolase</keyword>
<accession>A0A1Y2AIF0</accession>
<proteinExistence type="predicted"/>
<sequence length="221" mass="25105">MVEKWRPSISYEPEGAKVEYEGIIYELIHPHTSQMGWEPTQTPAMWKVSADQSEASTSHEQEQQQLQQNKITTKDPNQVYTWVPYTGSMPSNAIAISNSFGKTFCVARGNVEGGIHPGYCDPNKNRCYTSYGGKEVVCEKFEILTADLSRVQWVRTTNSEKVTQELVVGGYEKDGTPTYCCKCDREGIPFFGKTYRGSDCAYYGFDDKEYKVFEFEILTVN</sequence>
<dbReference type="SUPFAM" id="SSF51055">
    <property type="entry name" value="Carbohydrate binding domain"/>
    <property type="match status" value="1"/>
</dbReference>
<evidence type="ECO:0000259" key="3">
    <source>
        <dbReference type="Pfam" id="PF02839"/>
    </source>
</evidence>
<reference evidence="4 5" key="1">
    <citation type="submission" date="2016-08" db="EMBL/GenBank/DDBJ databases">
        <title>A Parts List for Fungal Cellulosomes Revealed by Comparative Genomics.</title>
        <authorList>
            <consortium name="DOE Joint Genome Institute"/>
            <person name="Haitjema C.H."/>
            <person name="Gilmore S.P."/>
            <person name="Henske J.K."/>
            <person name="Solomon K.V."/>
            <person name="De Groot R."/>
            <person name="Kuo A."/>
            <person name="Mondo S.J."/>
            <person name="Salamov A.A."/>
            <person name="Labutti K."/>
            <person name="Zhao Z."/>
            <person name="Chiniquy J."/>
            <person name="Barry K."/>
            <person name="Brewer H.M."/>
            <person name="Purvine S.O."/>
            <person name="Wright A.T."/>
            <person name="Boxma B."/>
            <person name="Van Alen T."/>
            <person name="Hackstein J.H."/>
            <person name="Baker S.E."/>
            <person name="Grigoriev I.V."/>
            <person name="O'Malley M.A."/>
        </authorList>
    </citation>
    <scope>NUCLEOTIDE SEQUENCE [LARGE SCALE GENOMIC DNA]</scope>
    <source>
        <strain evidence="4 5">G1</strain>
    </source>
</reference>
<gene>
    <name evidence="4" type="ORF">LY90DRAFT_130790</name>
</gene>
<dbReference type="GO" id="GO:0030246">
    <property type="term" value="F:carbohydrate binding"/>
    <property type="evidence" value="ECO:0007669"/>
    <property type="project" value="InterPro"/>
</dbReference>
<evidence type="ECO:0000313" key="5">
    <source>
        <dbReference type="Proteomes" id="UP000193920"/>
    </source>
</evidence>
<dbReference type="PANTHER" id="PTHR31649">
    <property type="entry name" value="AGAP009604-PA"/>
    <property type="match status" value="1"/>
</dbReference>
<dbReference type="InterPro" id="IPR003610">
    <property type="entry name" value="CBM5/12"/>
</dbReference>
<name>A0A1Y2AIF0_9FUNG</name>
<keyword evidence="5" id="KW-1185">Reference proteome</keyword>
<dbReference type="CDD" id="cd12214">
    <property type="entry name" value="ChiA1_BD"/>
    <property type="match status" value="1"/>
</dbReference>
<evidence type="ECO:0000256" key="2">
    <source>
        <dbReference type="SAM" id="MobiDB-lite"/>
    </source>
</evidence>
<dbReference type="SMART" id="SM00696">
    <property type="entry name" value="DM9"/>
    <property type="match status" value="1"/>
</dbReference>
<dbReference type="GO" id="GO:0005576">
    <property type="term" value="C:extracellular region"/>
    <property type="evidence" value="ECO:0007669"/>
    <property type="project" value="InterPro"/>
</dbReference>
<dbReference type="AlphaFoldDB" id="A0A1Y2AIF0"/>
<dbReference type="Pfam" id="PF02839">
    <property type="entry name" value="CBM_5_12"/>
    <property type="match status" value="1"/>
</dbReference>
<dbReference type="Pfam" id="PF11901">
    <property type="entry name" value="DM9"/>
    <property type="match status" value="1"/>
</dbReference>
<dbReference type="GO" id="GO:0005975">
    <property type="term" value="P:carbohydrate metabolic process"/>
    <property type="evidence" value="ECO:0007669"/>
    <property type="project" value="InterPro"/>
</dbReference>
<dbReference type="InterPro" id="IPR036573">
    <property type="entry name" value="CBM_sf_5/12"/>
</dbReference>
<dbReference type="STRING" id="1754190.A0A1Y2AIF0"/>
<protein>
    <recommendedName>
        <fullName evidence="3">Chitin-binding type-3 domain-containing protein</fullName>
    </recommendedName>
</protein>
<dbReference type="InterPro" id="IPR006616">
    <property type="entry name" value="DM9_repeat"/>
</dbReference>
<comment type="caution">
    <text evidence="4">The sequence shown here is derived from an EMBL/GenBank/DDBJ whole genome shotgun (WGS) entry which is preliminary data.</text>
</comment>
<dbReference type="EMBL" id="MCOG01000249">
    <property type="protein sequence ID" value="ORY22359.1"/>
    <property type="molecule type" value="Genomic_DNA"/>
</dbReference>
<dbReference type="GO" id="GO:0004553">
    <property type="term" value="F:hydrolase activity, hydrolyzing O-glycosyl compounds"/>
    <property type="evidence" value="ECO:0007669"/>
    <property type="project" value="InterPro"/>
</dbReference>